<feature type="domain" description="Thiamine pyrophosphate enzyme TPP-binding" evidence="5">
    <location>
        <begin position="463"/>
        <end position="626"/>
    </location>
</feature>
<evidence type="ECO:0000313" key="7">
    <source>
        <dbReference type="EMBL" id="KAL2794632.1"/>
    </source>
</evidence>
<dbReference type="NCBIfam" id="NF006203">
    <property type="entry name" value="PRK08327.1"/>
    <property type="match status" value="1"/>
</dbReference>
<comment type="caution">
    <text evidence="7">The sequence shown here is derived from an EMBL/GenBank/DDBJ whole genome shotgun (WGS) entry which is preliminary data.</text>
</comment>
<keyword evidence="2 3" id="KW-0786">Thiamine pyrophosphate</keyword>
<dbReference type="InterPro" id="IPR029061">
    <property type="entry name" value="THDP-binding"/>
</dbReference>
<dbReference type="Proteomes" id="UP001610563">
    <property type="component" value="Unassembled WGS sequence"/>
</dbReference>
<dbReference type="Pfam" id="PF02776">
    <property type="entry name" value="TPP_enzyme_N"/>
    <property type="match status" value="1"/>
</dbReference>
<dbReference type="InterPro" id="IPR045229">
    <property type="entry name" value="TPP_enz"/>
</dbReference>
<dbReference type="SUPFAM" id="SSF52467">
    <property type="entry name" value="DHS-like NAD/FAD-binding domain"/>
    <property type="match status" value="1"/>
</dbReference>
<dbReference type="InterPro" id="IPR011766">
    <property type="entry name" value="TPP_enzyme_TPP-bd"/>
</dbReference>
<keyword evidence="8" id="KW-1185">Reference proteome</keyword>
<feature type="domain" description="Thiamine pyrophosphate enzyme central" evidence="4">
    <location>
        <begin position="257"/>
        <end position="359"/>
    </location>
</feature>
<feature type="domain" description="Thiamine pyrophosphate enzyme N-terminal TPP-binding" evidence="6">
    <location>
        <begin position="51"/>
        <end position="182"/>
    </location>
</feature>
<dbReference type="InterPro" id="IPR029035">
    <property type="entry name" value="DHS-like_NAD/FAD-binding_dom"/>
</dbReference>
<evidence type="ECO:0000259" key="4">
    <source>
        <dbReference type="Pfam" id="PF00205"/>
    </source>
</evidence>
<dbReference type="CDD" id="cd02002">
    <property type="entry name" value="TPP_BFDC"/>
    <property type="match status" value="1"/>
</dbReference>
<evidence type="ECO:0000256" key="2">
    <source>
        <dbReference type="ARBA" id="ARBA00023052"/>
    </source>
</evidence>
<protein>
    <submittedName>
        <fullName evidence="7">Thiamine pyrophosphate enzyme, N-terminal TPP binding domain-containing protein</fullName>
    </submittedName>
</protein>
<gene>
    <name evidence="7" type="ORF">BJX66DRAFT_337770</name>
</gene>
<organism evidence="7 8">
    <name type="scientific">Aspergillus keveii</name>
    <dbReference type="NCBI Taxonomy" id="714993"/>
    <lineage>
        <taxon>Eukaryota</taxon>
        <taxon>Fungi</taxon>
        <taxon>Dikarya</taxon>
        <taxon>Ascomycota</taxon>
        <taxon>Pezizomycotina</taxon>
        <taxon>Eurotiomycetes</taxon>
        <taxon>Eurotiomycetidae</taxon>
        <taxon>Eurotiales</taxon>
        <taxon>Aspergillaceae</taxon>
        <taxon>Aspergillus</taxon>
        <taxon>Aspergillus subgen. Nidulantes</taxon>
    </lineage>
</organism>
<evidence type="ECO:0000259" key="6">
    <source>
        <dbReference type="Pfam" id="PF02776"/>
    </source>
</evidence>
<evidence type="ECO:0000259" key="5">
    <source>
        <dbReference type="Pfam" id="PF02775"/>
    </source>
</evidence>
<dbReference type="SUPFAM" id="SSF52518">
    <property type="entry name" value="Thiamin diphosphate-binding fold (THDP-binding)"/>
    <property type="match status" value="2"/>
</dbReference>
<dbReference type="Gene3D" id="3.40.50.970">
    <property type="match status" value="2"/>
</dbReference>
<dbReference type="CDD" id="cd07035">
    <property type="entry name" value="TPP_PYR_POX_like"/>
    <property type="match status" value="1"/>
</dbReference>
<dbReference type="Gene3D" id="3.40.50.1220">
    <property type="entry name" value="TPP-binding domain"/>
    <property type="match status" value="1"/>
</dbReference>
<reference evidence="7 8" key="1">
    <citation type="submission" date="2024-07" db="EMBL/GenBank/DDBJ databases">
        <title>Section-level genome sequencing and comparative genomics of Aspergillus sections Usti and Cavernicolus.</title>
        <authorList>
            <consortium name="Lawrence Berkeley National Laboratory"/>
            <person name="Nybo J.L."/>
            <person name="Vesth T.C."/>
            <person name="Theobald S."/>
            <person name="Frisvad J.C."/>
            <person name="Larsen T.O."/>
            <person name="Kjaerboelling I."/>
            <person name="Rothschild-Mancinelli K."/>
            <person name="Lyhne E.K."/>
            <person name="Kogle M.E."/>
            <person name="Barry K."/>
            <person name="Clum A."/>
            <person name="Na H."/>
            <person name="Ledsgaard L."/>
            <person name="Lin J."/>
            <person name="Lipzen A."/>
            <person name="Kuo A."/>
            <person name="Riley R."/>
            <person name="Mondo S."/>
            <person name="Labutti K."/>
            <person name="Haridas S."/>
            <person name="Pangalinan J."/>
            <person name="Salamov A.A."/>
            <person name="Simmons B.A."/>
            <person name="Magnuson J.K."/>
            <person name="Chen J."/>
            <person name="Drula E."/>
            <person name="Henrissat B."/>
            <person name="Wiebenga A."/>
            <person name="Lubbers R.J."/>
            <person name="Gomes A.C."/>
            <person name="Makela M.R."/>
            <person name="Stajich J."/>
            <person name="Grigoriev I.V."/>
            <person name="Mortensen U.H."/>
            <person name="De Vries R.P."/>
            <person name="Baker S.E."/>
            <person name="Andersen M.R."/>
        </authorList>
    </citation>
    <scope>NUCLEOTIDE SEQUENCE [LARGE SCALE GENOMIC DNA]</scope>
    <source>
        <strain evidence="7 8">CBS 209.92</strain>
    </source>
</reference>
<evidence type="ECO:0000256" key="3">
    <source>
        <dbReference type="RuleBase" id="RU362132"/>
    </source>
</evidence>
<dbReference type="PANTHER" id="PTHR18968:SF164">
    <property type="entry name" value="PYRUVATE DECARBOXYLASE"/>
    <property type="match status" value="1"/>
</dbReference>
<accession>A0ABR4G6I6</accession>
<evidence type="ECO:0000256" key="1">
    <source>
        <dbReference type="ARBA" id="ARBA00007812"/>
    </source>
</evidence>
<proteinExistence type="inferred from homology"/>
<sequence length="630" mass="68594">MQRPTRPAGTACLKSYNPVDDAKKTVFCALKHVLSTSQVHPPPSTATMYTASYAFFEALWELGVKNCFVNLGSDHPSIMEAMAKGVKERPDTFPRIFTCPNEMVALSMADGYARVTSEPQCVIIHVDVGTSGLGAAIHNAATGRAPVLIFAGLSPFTLDGEMRGSRTEYIHWLQDVPDQKQIVAQYCRYVGEIQTSKNVKQMVGRALQFATSHPRGPVYLMGAREVMEEEIEYTPLKPEHWRPSSTSALPEADVRLLAEELVSAQQPLLITGYSGRNPEAAAALLRLADTVRGLQVLDTGCCDMCFPADHPASLGMRYGSHPAIQTADVILIVECDVPWIPTQCRPSESARIFHIDVDPLKNLMPLFYIPALQRYTADTSTAISQITSHLRSSPTLQTTLTSSQFADRWSSLQAEHAQRLAALNALCSPRPDNKFTTSHLCHTLRSLLPEDTIFAVEAVTNSILVADQIRPTRPGQWINCGGGGLGWSGGGSLGIKLAADARSSSSKKQMVVQIVGDGTFLFSMPSSVYWISHRYRIPILTIVLNNKGWNAPRRSMLLVHPDGIGSTLDNRELNISFEPSPDYSGIARAASDGNIHAARVKDADQLEAVLKEAIAVVQGGTSAVVDAFVQ</sequence>
<dbReference type="EMBL" id="JBFTWV010000043">
    <property type="protein sequence ID" value="KAL2794632.1"/>
    <property type="molecule type" value="Genomic_DNA"/>
</dbReference>
<dbReference type="Pfam" id="PF00205">
    <property type="entry name" value="TPP_enzyme_M"/>
    <property type="match status" value="1"/>
</dbReference>
<comment type="similarity">
    <text evidence="1 3">Belongs to the TPP enzyme family.</text>
</comment>
<name>A0ABR4G6I6_9EURO</name>
<evidence type="ECO:0000313" key="8">
    <source>
        <dbReference type="Proteomes" id="UP001610563"/>
    </source>
</evidence>
<dbReference type="Pfam" id="PF02775">
    <property type="entry name" value="TPP_enzyme_C"/>
    <property type="match status" value="1"/>
</dbReference>
<dbReference type="InterPro" id="IPR012000">
    <property type="entry name" value="Thiamin_PyroP_enz_cen_dom"/>
</dbReference>
<dbReference type="PANTHER" id="PTHR18968">
    <property type="entry name" value="THIAMINE PYROPHOSPHATE ENZYMES"/>
    <property type="match status" value="1"/>
</dbReference>
<dbReference type="InterPro" id="IPR012001">
    <property type="entry name" value="Thiamin_PyroP_enz_TPP-bd_dom"/>
</dbReference>